<proteinExistence type="predicted"/>
<accession>A0AA40EX10</accession>
<keyword evidence="1" id="KW-0472">Membrane</keyword>
<evidence type="ECO:0000313" key="3">
    <source>
        <dbReference type="Proteomes" id="UP001172155"/>
    </source>
</evidence>
<sequence length="263" mass="28247">MIRRARCLHQCTRPVLYKLNPPPRSHSRHRHSIYKKAAAIPCIPLSSRTRPSSLRENQPASFCANALLQSFTRQLPCHHSSKMRTYVLAALAILAPFALASQAAAQPQGDILARSDTLGDGTPLNAPGLLGPLTLLFETAESVPDEVLEAGDDAADSWLVTYGFRNSGVVIEARSAPSPSLLARAQAGIIDVIKCAAAIISTAIPAAKLLKIKKYVKALGGARKAAEKLLKAKNRSEALRIGGEALRDLFDVISGLDDIRENC</sequence>
<reference evidence="2" key="1">
    <citation type="submission" date="2023-06" db="EMBL/GenBank/DDBJ databases">
        <title>Genome-scale phylogeny and comparative genomics of the fungal order Sordariales.</title>
        <authorList>
            <consortium name="Lawrence Berkeley National Laboratory"/>
            <person name="Hensen N."/>
            <person name="Bonometti L."/>
            <person name="Westerberg I."/>
            <person name="Brannstrom I.O."/>
            <person name="Guillou S."/>
            <person name="Cros-Aarteil S."/>
            <person name="Calhoun S."/>
            <person name="Haridas S."/>
            <person name="Kuo A."/>
            <person name="Mondo S."/>
            <person name="Pangilinan J."/>
            <person name="Riley R."/>
            <person name="LaButti K."/>
            <person name="Andreopoulos B."/>
            <person name="Lipzen A."/>
            <person name="Chen C."/>
            <person name="Yanf M."/>
            <person name="Daum C."/>
            <person name="Ng V."/>
            <person name="Clum A."/>
            <person name="Steindorff A."/>
            <person name="Ohm R."/>
            <person name="Martin F."/>
            <person name="Silar P."/>
            <person name="Natvig D."/>
            <person name="Lalanne C."/>
            <person name="Gautier V."/>
            <person name="Ament-velasquez S.L."/>
            <person name="Kruys A."/>
            <person name="Hutchinson M.I."/>
            <person name="Powell A.J."/>
            <person name="Barry K."/>
            <person name="Miller A.N."/>
            <person name="Grigoriev I.V."/>
            <person name="Debuchy R."/>
            <person name="Gladieux P."/>
            <person name="Thoren M.H."/>
            <person name="Johannesson H."/>
        </authorList>
    </citation>
    <scope>NUCLEOTIDE SEQUENCE</scope>
    <source>
        <strain evidence="2">SMH3187-1</strain>
    </source>
</reference>
<name>A0AA40EX10_9PEZI</name>
<keyword evidence="1" id="KW-1133">Transmembrane helix</keyword>
<organism evidence="2 3">
    <name type="scientific">Schizothecium vesticola</name>
    <dbReference type="NCBI Taxonomy" id="314040"/>
    <lineage>
        <taxon>Eukaryota</taxon>
        <taxon>Fungi</taxon>
        <taxon>Dikarya</taxon>
        <taxon>Ascomycota</taxon>
        <taxon>Pezizomycotina</taxon>
        <taxon>Sordariomycetes</taxon>
        <taxon>Sordariomycetidae</taxon>
        <taxon>Sordariales</taxon>
        <taxon>Schizotheciaceae</taxon>
        <taxon>Schizothecium</taxon>
    </lineage>
</organism>
<dbReference type="Proteomes" id="UP001172155">
    <property type="component" value="Unassembled WGS sequence"/>
</dbReference>
<protein>
    <submittedName>
        <fullName evidence="2">Uncharacterized protein</fullName>
    </submittedName>
</protein>
<keyword evidence="3" id="KW-1185">Reference proteome</keyword>
<gene>
    <name evidence="2" type="ORF">B0T18DRAFT_412781</name>
</gene>
<comment type="caution">
    <text evidence="2">The sequence shown here is derived from an EMBL/GenBank/DDBJ whole genome shotgun (WGS) entry which is preliminary data.</text>
</comment>
<feature type="transmembrane region" description="Helical" evidence="1">
    <location>
        <begin position="86"/>
        <end position="105"/>
    </location>
</feature>
<keyword evidence="1" id="KW-0812">Transmembrane</keyword>
<dbReference type="EMBL" id="JAUKUD010000004">
    <property type="protein sequence ID" value="KAK0746919.1"/>
    <property type="molecule type" value="Genomic_DNA"/>
</dbReference>
<evidence type="ECO:0000313" key="2">
    <source>
        <dbReference type="EMBL" id="KAK0746919.1"/>
    </source>
</evidence>
<dbReference type="AlphaFoldDB" id="A0AA40EX10"/>
<evidence type="ECO:0000256" key="1">
    <source>
        <dbReference type="SAM" id="Phobius"/>
    </source>
</evidence>